<sequence>MRRGLATLALAVALVPLPGGGAQASGGGGAGAGGLNLVAMDEVVVPIIEADRLSGNMRFKLVLEAHDAATAAKATAEMPALRETIVATGLEFARLNASGLRAVDAGRLDHDLNAAIKAAEPGVSRVLIVEIAASYN</sequence>
<evidence type="ECO:0000313" key="2">
    <source>
        <dbReference type="EMBL" id="MDT8758501.1"/>
    </source>
</evidence>
<reference evidence="2" key="1">
    <citation type="submission" date="2022-04" db="EMBL/GenBank/DDBJ databases">
        <title>Tomato heritable bacteria conferring resistance against bacterial wilt.</title>
        <authorList>
            <person name="Yin J."/>
        </authorList>
    </citation>
    <scope>NUCLEOTIDE SEQUENCE</scope>
    <source>
        <strain evidence="2">Cra20</strain>
    </source>
</reference>
<keyword evidence="1" id="KW-0732">Signal</keyword>
<accession>A0ABU3N2N6</accession>
<comment type="caution">
    <text evidence="2">The sequence shown here is derived from an EMBL/GenBank/DDBJ whole genome shotgun (WGS) entry which is preliminary data.</text>
</comment>
<protein>
    <recommendedName>
        <fullName evidence="3">SIMPL domain-containing protein</fullName>
    </recommendedName>
</protein>
<dbReference type="EMBL" id="JALMLT010000002">
    <property type="protein sequence ID" value="MDT8758501.1"/>
    <property type="molecule type" value="Genomic_DNA"/>
</dbReference>
<evidence type="ECO:0000256" key="1">
    <source>
        <dbReference type="SAM" id="SignalP"/>
    </source>
</evidence>
<gene>
    <name evidence="2" type="ORF">MZO42_07310</name>
</gene>
<proteinExistence type="predicted"/>
<organism evidence="2">
    <name type="scientific">Sphingomonas psychrotolerans</name>
    <dbReference type="NCBI Taxonomy" id="1327635"/>
    <lineage>
        <taxon>Bacteria</taxon>
        <taxon>Pseudomonadati</taxon>
        <taxon>Pseudomonadota</taxon>
        <taxon>Alphaproteobacteria</taxon>
        <taxon>Sphingomonadales</taxon>
        <taxon>Sphingomonadaceae</taxon>
        <taxon>Sphingomonas</taxon>
    </lineage>
</organism>
<feature type="chain" id="PRO_5046002008" description="SIMPL domain-containing protein" evidence="1">
    <location>
        <begin position="25"/>
        <end position="136"/>
    </location>
</feature>
<evidence type="ECO:0008006" key="3">
    <source>
        <dbReference type="Google" id="ProtNLM"/>
    </source>
</evidence>
<name>A0ABU3N2N6_9SPHN</name>
<feature type="signal peptide" evidence="1">
    <location>
        <begin position="1"/>
        <end position="24"/>
    </location>
</feature>